<dbReference type="FunFam" id="3.30.200.20:FF:000162">
    <property type="entry name" value="Adenine nucleotide alpha hydrolase-like domain kinase"/>
    <property type="match status" value="1"/>
</dbReference>
<evidence type="ECO:0000259" key="11">
    <source>
        <dbReference type="PROSITE" id="PS50011"/>
    </source>
</evidence>
<keyword evidence="3" id="KW-0808">Transferase</keyword>
<dbReference type="OMA" id="YIAPECK"/>
<evidence type="ECO:0000313" key="12">
    <source>
        <dbReference type="EMBL" id="KAH9289758.1"/>
    </source>
</evidence>
<reference evidence="12 13" key="1">
    <citation type="journal article" date="2021" name="Nat. Plants">
        <title>The Taxus genome provides insights into paclitaxel biosynthesis.</title>
        <authorList>
            <person name="Xiong X."/>
            <person name="Gou J."/>
            <person name="Liao Q."/>
            <person name="Li Y."/>
            <person name="Zhou Q."/>
            <person name="Bi G."/>
            <person name="Li C."/>
            <person name="Du R."/>
            <person name="Wang X."/>
            <person name="Sun T."/>
            <person name="Guo L."/>
            <person name="Liang H."/>
            <person name="Lu P."/>
            <person name="Wu Y."/>
            <person name="Zhang Z."/>
            <person name="Ro D.K."/>
            <person name="Shang Y."/>
            <person name="Huang S."/>
            <person name="Yan J."/>
        </authorList>
    </citation>
    <scope>NUCLEOTIDE SEQUENCE [LARGE SCALE GENOMIC DNA]</scope>
    <source>
        <strain evidence="12">Ta-2019</strain>
    </source>
</reference>
<evidence type="ECO:0000313" key="13">
    <source>
        <dbReference type="Proteomes" id="UP000824469"/>
    </source>
</evidence>
<feature type="coiled-coil region" evidence="10">
    <location>
        <begin position="138"/>
        <end position="165"/>
    </location>
</feature>
<keyword evidence="10" id="KW-0175">Coiled coil</keyword>
<evidence type="ECO:0000256" key="9">
    <source>
        <dbReference type="PROSITE-ProRule" id="PRU10141"/>
    </source>
</evidence>
<evidence type="ECO:0000256" key="8">
    <source>
        <dbReference type="ARBA" id="ARBA00048679"/>
    </source>
</evidence>
<dbReference type="EC" id="2.7.11.1" evidence="1"/>
<dbReference type="Pfam" id="PF00069">
    <property type="entry name" value="Pkinase"/>
    <property type="match status" value="1"/>
</dbReference>
<dbReference type="Proteomes" id="UP000824469">
    <property type="component" value="Unassembled WGS sequence"/>
</dbReference>
<dbReference type="PROSITE" id="PS00108">
    <property type="entry name" value="PROTEIN_KINASE_ST"/>
    <property type="match status" value="1"/>
</dbReference>
<dbReference type="FunFam" id="1.10.510.10:FF:001023">
    <property type="entry name" value="Os07g0541700 protein"/>
    <property type="match status" value="1"/>
</dbReference>
<evidence type="ECO:0000256" key="7">
    <source>
        <dbReference type="ARBA" id="ARBA00047899"/>
    </source>
</evidence>
<protein>
    <recommendedName>
        <fullName evidence="1">non-specific serine/threonine protein kinase</fullName>
        <ecNumber evidence="1">2.7.11.1</ecNumber>
    </recommendedName>
</protein>
<dbReference type="InterPro" id="IPR008271">
    <property type="entry name" value="Ser/Thr_kinase_AS"/>
</dbReference>
<keyword evidence="5" id="KW-0418">Kinase</keyword>
<dbReference type="SMART" id="SM00220">
    <property type="entry name" value="S_TKc"/>
    <property type="match status" value="1"/>
</dbReference>
<comment type="catalytic activity">
    <reaction evidence="8">
        <text>L-seryl-[protein] + ATP = O-phospho-L-seryl-[protein] + ADP + H(+)</text>
        <dbReference type="Rhea" id="RHEA:17989"/>
        <dbReference type="Rhea" id="RHEA-COMP:9863"/>
        <dbReference type="Rhea" id="RHEA-COMP:11604"/>
        <dbReference type="ChEBI" id="CHEBI:15378"/>
        <dbReference type="ChEBI" id="CHEBI:29999"/>
        <dbReference type="ChEBI" id="CHEBI:30616"/>
        <dbReference type="ChEBI" id="CHEBI:83421"/>
        <dbReference type="ChEBI" id="CHEBI:456216"/>
        <dbReference type="EC" id="2.7.11.1"/>
    </reaction>
</comment>
<dbReference type="AlphaFoldDB" id="A0AA38C4M6"/>
<dbReference type="InterPro" id="IPR017441">
    <property type="entry name" value="Protein_kinase_ATP_BS"/>
</dbReference>
<dbReference type="PANTHER" id="PTHR47973">
    <property type="entry name" value="CYSTEINE-RICH RECEPTOR-LIKE PROTEIN KINASE 3"/>
    <property type="match status" value="1"/>
</dbReference>
<comment type="catalytic activity">
    <reaction evidence="7">
        <text>L-threonyl-[protein] + ATP = O-phospho-L-threonyl-[protein] + ADP + H(+)</text>
        <dbReference type="Rhea" id="RHEA:46608"/>
        <dbReference type="Rhea" id="RHEA-COMP:11060"/>
        <dbReference type="Rhea" id="RHEA-COMP:11605"/>
        <dbReference type="ChEBI" id="CHEBI:15378"/>
        <dbReference type="ChEBI" id="CHEBI:30013"/>
        <dbReference type="ChEBI" id="CHEBI:30616"/>
        <dbReference type="ChEBI" id="CHEBI:61977"/>
        <dbReference type="ChEBI" id="CHEBI:456216"/>
        <dbReference type="EC" id="2.7.11.1"/>
    </reaction>
</comment>
<dbReference type="PROSITE" id="PS50011">
    <property type="entry name" value="PROTEIN_KINASE_DOM"/>
    <property type="match status" value="1"/>
</dbReference>
<name>A0AA38C4M6_TAXCH</name>
<evidence type="ECO:0000256" key="1">
    <source>
        <dbReference type="ARBA" id="ARBA00012513"/>
    </source>
</evidence>
<keyword evidence="13" id="KW-1185">Reference proteome</keyword>
<evidence type="ECO:0000256" key="5">
    <source>
        <dbReference type="ARBA" id="ARBA00022777"/>
    </source>
</evidence>
<feature type="non-terminal residue" evidence="12">
    <location>
        <position position="574"/>
    </location>
</feature>
<accession>A0AA38C4M6</accession>
<dbReference type="Gene3D" id="3.30.200.20">
    <property type="entry name" value="Phosphorylase Kinase, domain 1"/>
    <property type="match status" value="1"/>
</dbReference>
<dbReference type="PROSITE" id="PS00107">
    <property type="entry name" value="PROTEIN_KINASE_ATP"/>
    <property type="match status" value="1"/>
</dbReference>
<dbReference type="SUPFAM" id="SSF56112">
    <property type="entry name" value="Protein kinase-like (PK-like)"/>
    <property type="match status" value="1"/>
</dbReference>
<organism evidence="12 13">
    <name type="scientific">Taxus chinensis</name>
    <name type="common">Chinese yew</name>
    <name type="synonym">Taxus wallichiana var. chinensis</name>
    <dbReference type="NCBI Taxonomy" id="29808"/>
    <lineage>
        <taxon>Eukaryota</taxon>
        <taxon>Viridiplantae</taxon>
        <taxon>Streptophyta</taxon>
        <taxon>Embryophyta</taxon>
        <taxon>Tracheophyta</taxon>
        <taxon>Spermatophyta</taxon>
        <taxon>Pinopsida</taxon>
        <taxon>Pinidae</taxon>
        <taxon>Conifers II</taxon>
        <taxon>Cupressales</taxon>
        <taxon>Taxaceae</taxon>
        <taxon>Taxus</taxon>
    </lineage>
</organism>
<dbReference type="EMBL" id="JAHRHJ020003813">
    <property type="protein sequence ID" value="KAH9289758.1"/>
    <property type="molecule type" value="Genomic_DNA"/>
</dbReference>
<dbReference type="Gene3D" id="1.10.510.10">
    <property type="entry name" value="Transferase(Phosphotransferase) domain 1"/>
    <property type="match status" value="1"/>
</dbReference>
<evidence type="ECO:0000256" key="4">
    <source>
        <dbReference type="ARBA" id="ARBA00022741"/>
    </source>
</evidence>
<evidence type="ECO:0000256" key="2">
    <source>
        <dbReference type="ARBA" id="ARBA00022527"/>
    </source>
</evidence>
<proteinExistence type="predicted"/>
<evidence type="ECO:0000256" key="6">
    <source>
        <dbReference type="ARBA" id="ARBA00022840"/>
    </source>
</evidence>
<dbReference type="InterPro" id="IPR011009">
    <property type="entry name" value="Kinase-like_dom_sf"/>
</dbReference>
<feature type="binding site" evidence="9">
    <location>
        <position position="379"/>
    </location>
    <ligand>
        <name>ATP</name>
        <dbReference type="ChEBI" id="CHEBI:30616"/>
    </ligand>
</feature>
<keyword evidence="2" id="KW-0723">Serine/threonine-protein kinase</keyword>
<sequence>LIPMSDQLSFHNTTEMDLDLLGQHVDAALSAIMTDKSFRNKMGGGSIKFSNLVQSPESGFSGILEGCISDGSKKFLNQKSFSFSTWATDARTVAVEVLRGVSNIHWSAVGLLAVAIVLERLDKISSNDKECVDLLRGMNDLAKSIKQLQEIKAHLHKEIREKMSEAVYLTITGAMMCCSVIQSKKLFKFMLSTKIREELISLRGQVDRMFRDLMFQVQLKTLSSFISFTSLQSSPETPGGIWLQCDKAAAQTSSQGQIHRTALSFSSLQTNNHQHVHWNHGGSSTIDSRKNANNYRRKGIMSHIVRGIRGGRKMSGDEKYERLVMKQQMTELGRGTALFPYHEIQIACQDFHPDNKLGEGGFGSVYKGTLEDGRHLAIKRQSEQGKSLFMNEWDIASRLQHRNIVKLFGCCIEGEETLLIYEYMPKGILQEFLFNPLKVQVLDWGIQLNIMRGVARGLAYLHEDSGVRIVHRDIKSSNILLDEKFNAKIADFGLGAILAENDRNQNIPAAGTEGYIAPECKSGGNVTDKADVFSFGVVILEMVSRRRCIEFNPSFPGLVKWVWNLHEENRHIDL</sequence>
<keyword evidence="4 9" id="KW-0547">Nucleotide-binding</keyword>
<feature type="non-terminal residue" evidence="12">
    <location>
        <position position="1"/>
    </location>
</feature>
<dbReference type="InterPro" id="IPR052059">
    <property type="entry name" value="CR_Ser/Thr_kinase"/>
</dbReference>
<evidence type="ECO:0000256" key="10">
    <source>
        <dbReference type="SAM" id="Coils"/>
    </source>
</evidence>
<dbReference type="GO" id="GO:0005524">
    <property type="term" value="F:ATP binding"/>
    <property type="evidence" value="ECO:0007669"/>
    <property type="project" value="UniProtKB-UniRule"/>
</dbReference>
<dbReference type="InterPro" id="IPR000719">
    <property type="entry name" value="Prot_kinase_dom"/>
</dbReference>
<comment type="caution">
    <text evidence="12">The sequence shown here is derived from an EMBL/GenBank/DDBJ whole genome shotgun (WGS) entry which is preliminary data.</text>
</comment>
<keyword evidence="6 9" id="KW-0067">ATP-binding</keyword>
<feature type="domain" description="Protein kinase" evidence="11">
    <location>
        <begin position="351"/>
        <end position="574"/>
    </location>
</feature>
<gene>
    <name evidence="12" type="ORF">KI387_033875</name>
</gene>
<dbReference type="GO" id="GO:0004674">
    <property type="term" value="F:protein serine/threonine kinase activity"/>
    <property type="evidence" value="ECO:0007669"/>
    <property type="project" value="UniProtKB-KW"/>
</dbReference>
<evidence type="ECO:0000256" key="3">
    <source>
        <dbReference type="ARBA" id="ARBA00022679"/>
    </source>
</evidence>